<accession>A0A845U4G5</accession>
<dbReference type="CDD" id="cd09170">
    <property type="entry name" value="PLDc_Nuc"/>
    <property type="match status" value="1"/>
</dbReference>
<keyword evidence="7" id="KW-0732">Signal</keyword>
<dbReference type="SUPFAM" id="SSF56024">
    <property type="entry name" value="Phospholipase D/nuclease"/>
    <property type="match status" value="1"/>
</dbReference>
<comment type="caution">
    <text evidence="9">The sequence shown here is derived from an EMBL/GenBank/DDBJ whole genome shotgun (WGS) entry which is preliminary data.</text>
</comment>
<dbReference type="GO" id="GO:0016891">
    <property type="term" value="F:RNA endonuclease activity producing 5'-phosphomonoesters, hydrolytic mechanism"/>
    <property type="evidence" value="ECO:0007669"/>
    <property type="project" value="TreeGrafter"/>
</dbReference>
<dbReference type="SMART" id="SM00155">
    <property type="entry name" value="PLDc"/>
    <property type="match status" value="1"/>
</dbReference>
<dbReference type="AlphaFoldDB" id="A0A845U4G5"/>
<feature type="signal peptide" evidence="7">
    <location>
        <begin position="1"/>
        <end position="26"/>
    </location>
</feature>
<dbReference type="InterPro" id="IPR025202">
    <property type="entry name" value="PLD-like_dom"/>
</dbReference>
<dbReference type="InterPro" id="IPR051406">
    <property type="entry name" value="PLD_domain"/>
</dbReference>
<evidence type="ECO:0000256" key="5">
    <source>
        <dbReference type="ARBA" id="ARBA00022963"/>
    </source>
</evidence>
<dbReference type="Gene3D" id="3.30.870.10">
    <property type="entry name" value="Endonuclease Chain A"/>
    <property type="match status" value="1"/>
</dbReference>
<comment type="catalytic activity">
    <reaction evidence="1">
        <text>a 1,2-diacyl-sn-glycero-3-phosphocholine + H2O = a 1,2-diacyl-sn-glycero-3-phosphate + choline + H(+)</text>
        <dbReference type="Rhea" id="RHEA:14445"/>
        <dbReference type="ChEBI" id="CHEBI:15354"/>
        <dbReference type="ChEBI" id="CHEBI:15377"/>
        <dbReference type="ChEBI" id="CHEBI:15378"/>
        <dbReference type="ChEBI" id="CHEBI:57643"/>
        <dbReference type="ChEBI" id="CHEBI:58608"/>
        <dbReference type="EC" id="3.1.4.4"/>
    </reaction>
</comment>
<dbReference type="EMBL" id="WNJL01000030">
    <property type="protein sequence ID" value="NDU42522.1"/>
    <property type="molecule type" value="Genomic_DNA"/>
</dbReference>
<evidence type="ECO:0000256" key="2">
    <source>
        <dbReference type="ARBA" id="ARBA00008664"/>
    </source>
</evidence>
<sequence length="215" mass="23150">MGLLERSGPAFLWLLGMVLVSGAAQAEGSAASWQSLKGWGQDRWSAVTATMPRSPVTLPAQGSIEVAFSPPGGATVAIVQAIGEAKQRLWIQAYSFTSAPIARAVLNAAKRGVEVKVVLDQSQRTQKYSVADFFANQGVPVFIDDQHAIAHNKVMIIDSGTLITGSFNFSKAAEQANAENLLIFRGSPALQRLYAENFRFHLSHAAPYAVRHGRD</sequence>
<dbReference type="PROSITE" id="PS50035">
    <property type="entry name" value="PLD"/>
    <property type="match status" value="1"/>
</dbReference>
<evidence type="ECO:0000256" key="3">
    <source>
        <dbReference type="ARBA" id="ARBA00012027"/>
    </source>
</evidence>
<evidence type="ECO:0000256" key="4">
    <source>
        <dbReference type="ARBA" id="ARBA00022801"/>
    </source>
</evidence>
<name>A0A845U4G5_9PROT</name>
<protein>
    <recommendedName>
        <fullName evidence="3">phospholipase D</fullName>
        <ecNumber evidence="3">3.1.4.4</ecNumber>
    </recommendedName>
</protein>
<gene>
    <name evidence="9" type="ORF">GL267_07665</name>
</gene>
<feature type="chain" id="PRO_5032537761" description="phospholipase D" evidence="7">
    <location>
        <begin position="27"/>
        <end position="215"/>
    </location>
</feature>
<proteinExistence type="inferred from homology"/>
<keyword evidence="4" id="KW-0378">Hydrolase</keyword>
<dbReference type="EC" id="3.1.4.4" evidence="3"/>
<evidence type="ECO:0000256" key="6">
    <source>
        <dbReference type="ARBA" id="ARBA00023098"/>
    </source>
</evidence>
<dbReference type="Pfam" id="PF13091">
    <property type="entry name" value="PLDc_2"/>
    <property type="match status" value="1"/>
</dbReference>
<dbReference type="PANTHER" id="PTHR43856:SF1">
    <property type="entry name" value="MITOCHONDRIAL CARDIOLIPIN HYDROLASE"/>
    <property type="match status" value="1"/>
</dbReference>
<keyword evidence="6" id="KW-0443">Lipid metabolism</keyword>
<dbReference type="GO" id="GO:0004630">
    <property type="term" value="F:phospholipase D activity"/>
    <property type="evidence" value="ECO:0007669"/>
    <property type="project" value="UniProtKB-EC"/>
</dbReference>
<reference evidence="9" key="1">
    <citation type="submission" date="2019-11" db="EMBL/GenBank/DDBJ databases">
        <title>Acidithiobacillus ferrianus sp. nov.: a facultatively anaerobic and extremely acidophilic chemolithoautotroph.</title>
        <authorList>
            <person name="Norris P.R."/>
            <person name="Falagan C."/>
            <person name="Moya-Beltran A."/>
            <person name="Castro M."/>
            <person name="Quatrini R."/>
            <person name="Johnson D.B."/>
        </authorList>
    </citation>
    <scope>NUCLEOTIDE SEQUENCE [LARGE SCALE GENOMIC DNA]</scope>
    <source>
        <strain evidence="9">MG</strain>
    </source>
</reference>
<comment type="similarity">
    <text evidence="2">Belongs to the phospholipase D family.</text>
</comment>
<keyword evidence="5" id="KW-0442">Lipid degradation</keyword>
<evidence type="ECO:0000259" key="8">
    <source>
        <dbReference type="PROSITE" id="PS50035"/>
    </source>
</evidence>
<evidence type="ECO:0000256" key="7">
    <source>
        <dbReference type="SAM" id="SignalP"/>
    </source>
</evidence>
<evidence type="ECO:0000256" key="1">
    <source>
        <dbReference type="ARBA" id="ARBA00000798"/>
    </source>
</evidence>
<feature type="domain" description="PLD phosphodiesterase" evidence="8">
    <location>
        <begin position="146"/>
        <end position="173"/>
    </location>
</feature>
<dbReference type="RefSeq" id="WP_163097751.1">
    <property type="nucleotide sequence ID" value="NZ_CP127523.1"/>
</dbReference>
<organism evidence="9">
    <name type="scientific">Acidithiobacillus ferrianus</name>
    <dbReference type="NCBI Taxonomy" id="2678518"/>
    <lineage>
        <taxon>Bacteria</taxon>
        <taxon>Pseudomonadati</taxon>
        <taxon>Pseudomonadota</taxon>
        <taxon>Acidithiobacillia</taxon>
        <taxon>Acidithiobacillales</taxon>
        <taxon>Acidithiobacillaceae</taxon>
        <taxon>Acidithiobacillus</taxon>
    </lineage>
</organism>
<evidence type="ECO:0000313" key="9">
    <source>
        <dbReference type="EMBL" id="NDU42522.1"/>
    </source>
</evidence>
<dbReference type="PANTHER" id="PTHR43856">
    <property type="entry name" value="CARDIOLIPIN HYDROLASE"/>
    <property type="match status" value="1"/>
</dbReference>
<dbReference type="InterPro" id="IPR001736">
    <property type="entry name" value="PLipase_D/transphosphatidylase"/>
</dbReference>
<dbReference type="GO" id="GO:0006793">
    <property type="term" value="P:phosphorus metabolic process"/>
    <property type="evidence" value="ECO:0007669"/>
    <property type="project" value="UniProtKB-ARBA"/>
</dbReference>
<dbReference type="GO" id="GO:0016042">
    <property type="term" value="P:lipid catabolic process"/>
    <property type="evidence" value="ECO:0007669"/>
    <property type="project" value="UniProtKB-KW"/>
</dbReference>